<dbReference type="SUPFAM" id="SSF54593">
    <property type="entry name" value="Glyoxalase/Bleomycin resistance protein/Dihydroxybiphenyl dioxygenase"/>
    <property type="match status" value="1"/>
</dbReference>
<keyword evidence="3" id="KW-1185">Reference proteome</keyword>
<feature type="domain" description="PhnB-like" evidence="1">
    <location>
        <begin position="6"/>
        <end position="136"/>
    </location>
</feature>
<dbReference type="InterPro" id="IPR028973">
    <property type="entry name" value="PhnB-like"/>
</dbReference>
<dbReference type="InterPro" id="IPR029068">
    <property type="entry name" value="Glyas_Bleomycin-R_OHBP_Dase"/>
</dbReference>
<evidence type="ECO:0000313" key="3">
    <source>
        <dbReference type="Proteomes" id="UP000600247"/>
    </source>
</evidence>
<gene>
    <name evidence="2" type="ORF">GCM10010918_40500</name>
</gene>
<dbReference type="RefSeq" id="WP_188890998.1">
    <property type="nucleotide sequence ID" value="NZ_BMHY01000008.1"/>
</dbReference>
<dbReference type="PIRSF" id="PIRSF021700">
    <property type="entry name" value="3_dmu_93_MTrfase"/>
    <property type="match status" value="1"/>
</dbReference>
<organism evidence="2 3">
    <name type="scientific">Paenibacillus radicis</name>
    <name type="common">ex Gao et al. 2016</name>
    <dbReference type="NCBI Taxonomy" id="1737354"/>
    <lineage>
        <taxon>Bacteria</taxon>
        <taxon>Bacillati</taxon>
        <taxon>Bacillota</taxon>
        <taxon>Bacilli</taxon>
        <taxon>Bacillales</taxon>
        <taxon>Paenibacillaceae</taxon>
        <taxon>Paenibacillus</taxon>
    </lineage>
</organism>
<dbReference type="AlphaFoldDB" id="A0A917HI43"/>
<dbReference type="Pfam" id="PF06983">
    <property type="entry name" value="3-dmu-9_3-mt"/>
    <property type="match status" value="1"/>
</dbReference>
<dbReference type="CDD" id="cd06588">
    <property type="entry name" value="PhnB_like"/>
    <property type="match status" value="1"/>
</dbReference>
<name>A0A917HI43_9BACL</name>
<dbReference type="Gene3D" id="3.30.720.110">
    <property type="match status" value="1"/>
</dbReference>
<dbReference type="InterPro" id="IPR009725">
    <property type="entry name" value="3_dmu_93_MTrfase"/>
</dbReference>
<dbReference type="PANTHER" id="PTHR33990:SF4">
    <property type="entry name" value="PHNB-LIKE DOMAIN-CONTAINING PROTEIN"/>
    <property type="match status" value="1"/>
</dbReference>
<dbReference type="Gene3D" id="3.30.720.100">
    <property type="match status" value="1"/>
</dbReference>
<protein>
    <submittedName>
        <fullName evidence="2">VOC family protein</fullName>
    </submittedName>
</protein>
<dbReference type="EMBL" id="BMHY01000008">
    <property type="protein sequence ID" value="GGG79359.1"/>
    <property type="molecule type" value="Genomic_DNA"/>
</dbReference>
<sequence length="140" mass="15767">MGQAAQKISPFLMFFGQAEEAIQFYTSIFDDSRIDKVTRFSDVGIPVEPGNEQKVLHAIFTLKGQQFMCIDNLDKQHKHSFTPALSLFVSCDTEEELNRVFEQLSVGGAVLMSLAETPVSAKFGWVEDRYGVSWQLDLPK</sequence>
<evidence type="ECO:0000259" key="1">
    <source>
        <dbReference type="Pfam" id="PF06983"/>
    </source>
</evidence>
<dbReference type="PANTHER" id="PTHR33990">
    <property type="entry name" value="PROTEIN YJDN-RELATED"/>
    <property type="match status" value="1"/>
</dbReference>
<proteinExistence type="predicted"/>
<dbReference type="Proteomes" id="UP000600247">
    <property type="component" value="Unassembled WGS sequence"/>
</dbReference>
<comment type="caution">
    <text evidence="2">The sequence shown here is derived from an EMBL/GenBank/DDBJ whole genome shotgun (WGS) entry which is preliminary data.</text>
</comment>
<reference evidence="2 3" key="1">
    <citation type="journal article" date="2014" name="Int. J. Syst. Evol. Microbiol.">
        <title>Complete genome sequence of Corynebacterium casei LMG S-19264T (=DSM 44701T), isolated from a smear-ripened cheese.</title>
        <authorList>
            <consortium name="US DOE Joint Genome Institute (JGI-PGF)"/>
            <person name="Walter F."/>
            <person name="Albersmeier A."/>
            <person name="Kalinowski J."/>
            <person name="Ruckert C."/>
        </authorList>
    </citation>
    <scope>NUCLEOTIDE SEQUENCE [LARGE SCALE GENOMIC DNA]</scope>
    <source>
        <strain evidence="2 3">CGMCC 1.15286</strain>
    </source>
</reference>
<evidence type="ECO:0000313" key="2">
    <source>
        <dbReference type="EMBL" id="GGG79359.1"/>
    </source>
</evidence>
<accession>A0A917HI43</accession>